<evidence type="ECO:0008006" key="3">
    <source>
        <dbReference type="Google" id="ProtNLM"/>
    </source>
</evidence>
<gene>
    <name evidence="1" type="ORF">DUNSADRAFT_14139</name>
</gene>
<dbReference type="Proteomes" id="UP000815325">
    <property type="component" value="Unassembled WGS sequence"/>
</dbReference>
<protein>
    <recommendedName>
        <fullName evidence="3">Encoded protein</fullName>
    </recommendedName>
</protein>
<name>A0ABQ7G7X5_DUNSA</name>
<sequence>MHKKKGKPAFLANEGNIGGAHMILADYVNLHGRAASAKPDHDILAVRRSAAEHPKMKCTPGAAQLSQNRQARLATTDRTAVEHVHNVHHMIRRIEDMYSVPARRKNPHDPTVHPVMLRRHQAPEGSSPHRHRPSIHQALVDPWLQGQGYGVLEPGALSGGRPGSAPHGGYLGRRKPVRGDGRDGYQGWSIGPSTRDLFPSDDFPLYRDPPPQLTTDYAIYKNAIMSEIVERRMYRELTLRRLFHKYIKLAPLRDKDIVERVVADLKHELGVV</sequence>
<evidence type="ECO:0000313" key="2">
    <source>
        <dbReference type="Proteomes" id="UP000815325"/>
    </source>
</evidence>
<reference evidence="1" key="1">
    <citation type="submission" date="2017-08" db="EMBL/GenBank/DDBJ databases">
        <authorList>
            <person name="Polle J.E."/>
            <person name="Barry K."/>
            <person name="Cushman J."/>
            <person name="Schmutz J."/>
            <person name="Tran D."/>
            <person name="Hathwaick L.T."/>
            <person name="Yim W.C."/>
            <person name="Jenkins J."/>
            <person name="Mckie-Krisberg Z.M."/>
            <person name="Prochnik S."/>
            <person name="Lindquist E."/>
            <person name="Dockter R.B."/>
            <person name="Adam C."/>
            <person name="Molina H."/>
            <person name="Bunkerborg J."/>
            <person name="Jin E."/>
            <person name="Buchheim M."/>
            <person name="Magnuson J."/>
        </authorList>
    </citation>
    <scope>NUCLEOTIDE SEQUENCE</scope>
    <source>
        <strain evidence="1">CCAP 19/18</strain>
    </source>
</reference>
<evidence type="ECO:0000313" key="1">
    <source>
        <dbReference type="EMBL" id="KAF5830708.1"/>
    </source>
</evidence>
<accession>A0ABQ7G7X5</accession>
<keyword evidence="2" id="KW-1185">Reference proteome</keyword>
<comment type="caution">
    <text evidence="1">The sequence shown here is derived from an EMBL/GenBank/DDBJ whole genome shotgun (WGS) entry which is preliminary data.</text>
</comment>
<proteinExistence type="predicted"/>
<organism evidence="1 2">
    <name type="scientific">Dunaliella salina</name>
    <name type="common">Green alga</name>
    <name type="synonym">Protococcus salinus</name>
    <dbReference type="NCBI Taxonomy" id="3046"/>
    <lineage>
        <taxon>Eukaryota</taxon>
        <taxon>Viridiplantae</taxon>
        <taxon>Chlorophyta</taxon>
        <taxon>core chlorophytes</taxon>
        <taxon>Chlorophyceae</taxon>
        <taxon>CS clade</taxon>
        <taxon>Chlamydomonadales</taxon>
        <taxon>Dunaliellaceae</taxon>
        <taxon>Dunaliella</taxon>
    </lineage>
</organism>
<dbReference type="EMBL" id="MU070014">
    <property type="protein sequence ID" value="KAF5830708.1"/>
    <property type="molecule type" value="Genomic_DNA"/>
</dbReference>